<comment type="caution">
    <text evidence="2">The sequence shown here is derived from an EMBL/GenBank/DDBJ whole genome shotgun (WGS) entry which is preliminary data.</text>
</comment>
<keyword evidence="3" id="KW-1185">Reference proteome</keyword>
<proteinExistence type="predicted"/>
<dbReference type="Proteomes" id="UP001279660">
    <property type="component" value="Unassembled WGS sequence"/>
</dbReference>
<dbReference type="InterPro" id="IPR011944">
    <property type="entry name" value="Steroid_delta5-4_isomerase"/>
</dbReference>
<dbReference type="Pfam" id="PF12680">
    <property type="entry name" value="SnoaL_2"/>
    <property type="match status" value="1"/>
</dbReference>
<dbReference type="Gene3D" id="3.10.450.50">
    <property type="match status" value="1"/>
</dbReference>
<evidence type="ECO:0000313" key="2">
    <source>
        <dbReference type="EMBL" id="MDX5983859.1"/>
    </source>
</evidence>
<feature type="domain" description="SnoaL-like" evidence="1">
    <location>
        <begin position="10"/>
        <end position="116"/>
    </location>
</feature>
<dbReference type="InterPro" id="IPR032710">
    <property type="entry name" value="NTF2-like_dom_sf"/>
</dbReference>
<gene>
    <name evidence="2" type="ORF">SIL82_06270</name>
</gene>
<dbReference type="SUPFAM" id="SSF54427">
    <property type="entry name" value="NTF2-like"/>
    <property type="match status" value="1"/>
</dbReference>
<evidence type="ECO:0000313" key="3">
    <source>
        <dbReference type="Proteomes" id="UP001279660"/>
    </source>
</evidence>
<dbReference type="EMBL" id="JAWXXV010000001">
    <property type="protein sequence ID" value="MDX5983859.1"/>
    <property type="molecule type" value="Genomic_DNA"/>
</dbReference>
<reference evidence="2 3" key="1">
    <citation type="submission" date="2023-11" db="EMBL/GenBank/DDBJ databases">
        <title>MicrobeMod: A computational toolkit for identifying prokaryotic methylation and restriction-modification with nanopore sequencing.</title>
        <authorList>
            <person name="Crits-Christoph A."/>
            <person name="Kang S.C."/>
            <person name="Lee H."/>
            <person name="Ostrov N."/>
        </authorList>
    </citation>
    <scope>NUCLEOTIDE SEQUENCE [LARGE SCALE GENOMIC DNA]</scope>
    <source>
        <strain evidence="2 3">ATCC 14820</strain>
    </source>
</reference>
<accession>A0ABU4PK91</accession>
<dbReference type="InterPro" id="IPR037401">
    <property type="entry name" value="SnoaL-like"/>
</dbReference>
<evidence type="ECO:0000259" key="1">
    <source>
        <dbReference type="Pfam" id="PF12680"/>
    </source>
</evidence>
<dbReference type="NCBIfam" id="TIGR02246">
    <property type="entry name" value="SgcJ/EcaC family oxidoreductase"/>
    <property type="match status" value="1"/>
</dbReference>
<protein>
    <submittedName>
        <fullName evidence="2">SgcJ/EcaC family oxidoreductase</fullName>
    </submittedName>
</protein>
<sequence length="139" mass="15511">MVDHPERITEHFEAAWNAHDMVAFGALFHPDATFVNRFAMYWRGIDQIVAGHRFIHETIYSDSVLRVDPADIDWVGEDAAILHFWTRLTAGAAHPAGPHVADTLILAIATRRDGDWRVQAAENVTLADPTTGKDILRAS</sequence>
<organism evidence="2 3">
    <name type="scientific">Sphingomonas echinoides</name>
    <dbReference type="NCBI Taxonomy" id="59803"/>
    <lineage>
        <taxon>Bacteria</taxon>
        <taxon>Pseudomonadati</taxon>
        <taxon>Pseudomonadota</taxon>
        <taxon>Alphaproteobacteria</taxon>
        <taxon>Sphingomonadales</taxon>
        <taxon>Sphingomonadaceae</taxon>
        <taxon>Sphingomonas</taxon>
    </lineage>
</organism>
<name>A0ABU4PK91_9SPHN</name>
<dbReference type="RefSeq" id="WP_010404304.1">
    <property type="nucleotide sequence ID" value="NZ_JAWXXV010000001.1"/>
</dbReference>